<dbReference type="GeneID" id="54577758"/>
<gene>
    <name evidence="2" type="ORF">BU26DRAFT_440910</name>
</gene>
<dbReference type="PANTHER" id="PTHR21310:SF15">
    <property type="entry name" value="AMINOGLYCOSIDE PHOSPHOTRANSFERASE DOMAIN-CONTAINING PROTEIN"/>
    <property type="match status" value="1"/>
</dbReference>
<dbReference type="PANTHER" id="PTHR21310">
    <property type="entry name" value="AMINOGLYCOSIDE PHOSPHOTRANSFERASE-RELATED-RELATED"/>
    <property type="match status" value="1"/>
</dbReference>
<dbReference type="RefSeq" id="XP_033676474.1">
    <property type="nucleotide sequence ID" value="XM_033824428.1"/>
</dbReference>
<name>A0A6A6HVM2_9PLEO</name>
<dbReference type="InterPro" id="IPR011009">
    <property type="entry name" value="Kinase-like_dom_sf"/>
</dbReference>
<feature type="non-terminal residue" evidence="2">
    <location>
        <position position="1"/>
    </location>
</feature>
<reference evidence="2" key="1">
    <citation type="journal article" date="2020" name="Stud. Mycol.">
        <title>101 Dothideomycetes genomes: a test case for predicting lifestyles and emergence of pathogens.</title>
        <authorList>
            <person name="Haridas S."/>
            <person name="Albert R."/>
            <person name="Binder M."/>
            <person name="Bloem J."/>
            <person name="Labutti K."/>
            <person name="Salamov A."/>
            <person name="Andreopoulos B."/>
            <person name="Baker S."/>
            <person name="Barry K."/>
            <person name="Bills G."/>
            <person name="Bluhm B."/>
            <person name="Cannon C."/>
            <person name="Castanera R."/>
            <person name="Culley D."/>
            <person name="Daum C."/>
            <person name="Ezra D."/>
            <person name="Gonzalez J."/>
            <person name="Henrissat B."/>
            <person name="Kuo A."/>
            <person name="Liang C."/>
            <person name="Lipzen A."/>
            <person name="Lutzoni F."/>
            <person name="Magnuson J."/>
            <person name="Mondo S."/>
            <person name="Nolan M."/>
            <person name="Ohm R."/>
            <person name="Pangilinan J."/>
            <person name="Park H.-J."/>
            <person name="Ramirez L."/>
            <person name="Alfaro M."/>
            <person name="Sun H."/>
            <person name="Tritt A."/>
            <person name="Yoshinaga Y."/>
            <person name="Zwiers L.-H."/>
            <person name="Turgeon B."/>
            <person name="Goodwin S."/>
            <person name="Spatafora J."/>
            <person name="Crous P."/>
            <person name="Grigoriev I."/>
        </authorList>
    </citation>
    <scope>NUCLEOTIDE SEQUENCE</scope>
    <source>
        <strain evidence="2">CBS 122368</strain>
    </source>
</reference>
<dbReference type="SUPFAM" id="SSF56112">
    <property type="entry name" value="Protein kinase-like (PK-like)"/>
    <property type="match status" value="1"/>
</dbReference>
<dbReference type="Gene3D" id="3.90.1200.10">
    <property type="match status" value="1"/>
</dbReference>
<feature type="domain" description="Aminoglycoside phosphotransferase" evidence="1">
    <location>
        <begin position="25"/>
        <end position="79"/>
    </location>
</feature>
<evidence type="ECO:0000259" key="1">
    <source>
        <dbReference type="Pfam" id="PF01636"/>
    </source>
</evidence>
<dbReference type="EMBL" id="ML987212">
    <property type="protein sequence ID" value="KAF2241470.1"/>
    <property type="molecule type" value="Genomic_DNA"/>
</dbReference>
<dbReference type="InterPro" id="IPR051678">
    <property type="entry name" value="AGP_Transferase"/>
</dbReference>
<dbReference type="InterPro" id="IPR002575">
    <property type="entry name" value="Aminoglycoside_PTrfase"/>
</dbReference>
<evidence type="ECO:0000313" key="3">
    <source>
        <dbReference type="Proteomes" id="UP000800094"/>
    </source>
</evidence>
<dbReference type="OrthoDB" id="4177236at2759"/>
<dbReference type="Pfam" id="PF01636">
    <property type="entry name" value="APH"/>
    <property type="match status" value="1"/>
</dbReference>
<keyword evidence="3" id="KW-1185">Reference proteome</keyword>
<accession>A0A6A6HVM2</accession>
<proteinExistence type="predicted"/>
<evidence type="ECO:0000313" key="2">
    <source>
        <dbReference type="EMBL" id="KAF2241470.1"/>
    </source>
</evidence>
<sequence>FNEFLLSTTKPRIAQSYKEFIQTKCLYSHHRIVMTHGDFHPRNILAELHDGQILVKGIIDWEAGGAYPEYWEYVKSLNTMSSVEEDDWWRYLPVLGMGEYCNEWAADMLLETLIT</sequence>
<protein>
    <recommendedName>
        <fullName evidence="1">Aminoglycoside phosphotransferase domain-containing protein</fullName>
    </recommendedName>
</protein>
<organism evidence="2 3">
    <name type="scientific">Trematosphaeria pertusa</name>
    <dbReference type="NCBI Taxonomy" id="390896"/>
    <lineage>
        <taxon>Eukaryota</taxon>
        <taxon>Fungi</taxon>
        <taxon>Dikarya</taxon>
        <taxon>Ascomycota</taxon>
        <taxon>Pezizomycotina</taxon>
        <taxon>Dothideomycetes</taxon>
        <taxon>Pleosporomycetidae</taxon>
        <taxon>Pleosporales</taxon>
        <taxon>Massarineae</taxon>
        <taxon>Trematosphaeriaceae</taxon>
        <taxon>Trematosphaeria</taxon>
    </lineage>
</organism>
<dbReference type="AlphaFoldDB" id="A0A6A6HVM2"/>
<dbReference type="Proteomes" id="UP000800094">
    <property type="component" value="Unassembled WGS sequence"/>
</dbReference>